<keyword evidence="4 5" id="KW-0671">Queuosine biosynthesis</keyword>
<comment type="cofactor">
    <cofactor evidence="5">
        <name>Zn(2+)</name>
        <dbReference type="ChEBI" id="CHEBI:29105"/>
    </cofactor>
    <text evidence="5">Binds 1 zinc ion per subunit.</text>
</comment>
<dbReference type="InterPro" id="IPR050076">
    <property type="entry name" value="ArchSynthase1/Queuine_TRR"/>
</dbReference>
<dbReference type="AlphaFoldDB" id="A0A318R459"/>
<feature type="binding site" evidence="5">
    <location>
        <begin position="96"/>
        <end position="100"/>
    </location>
    <ligand>
        <name>substrate</name>
    </ligand>
</feature>
<comment type="pathway">
    <text evidence="5">tRNA modification; tRNA-queuosine biosynthesis.</text>
</comment>
<dbReference type="PANTHER" id="PTHR46499">
    <property type="entry name" value="QUEUINE TRNA-RIBOSYLTRANSFERASE"/>
    <property type="match status" value="1"/>
</dbReference>
<protein>
    <recommendedName>
        <fullName evidence="5">Queuine tRNA-ribosyltransferase</fullName>
        <ecNumber evidence="5">2.4.2.29</ecNumber>
    </recommendedName>
    <alternativeName>
        <fullName evidence="5">Guanine insertion enzyme</fullName>
    </alternativeName>
    <alternativeName>
        <fullName evidence="5">tRNA-guanine transglycosylase</fullName>
    </alternativeName>
</protein>
<dbReference type="UniPathway" id="UPA00392"/>
<dbReference type="RefSeq" id="WP_158465998.1">
    <property type="nucleotide sequence ID" value="NZ_QJUE01000002.1"/>
</dbReference>
<gene>
    <name evidence="5" type="primary">tgt</name>
    <name evidence="7" type="ORF">DNJ73_01670</name>
</gene>
<feature type="domain" description="tRNA-guanine(15) transglycosylase-like" evidence="6">
    <location>
        <begin position="17"/>
        <end position="366"/>
    </location>
</feature>
<keyword evidence="2 5" id="KW-0808">Transferase</keyword>
<dbReference type="HAMAP" id="MF_00168">
    <property type="entry name" value="Q_tRNA_Tgt"/>
    <property type="match status" value="1"/>
</dbReference>
<dbReference type="PANTHER" id="PTHR46499:SF1">
    <property type="entry name" value="QUEUINE TRNA-RIBOSYLTRANSFERASE"/>
    <property type="match status" value="1"/>
</dbReference>
<feature type="binding site" evidence="5">
    <location>
        <position position="219"/>
    </location>
    <ligand>
        <name>substrate</name>
    </ligand>
</feature>
<feature type="binding site" evidence="5">
    <location>
        <position position="307"/>
    </location>
    <ligand>
        <name>Zn(2+)</name>
        <dbReference type="ChEBI" id="CHEBI:29105"/>
    </ligand>
</feature>
<dbReference type="EC" id="2.4.2.29" evidence="5"/>
<comment type="function">
    <text evidence="5">Catalyzes the base-exchange of a guanine (G) residue with the queuine precursor 7-aminomethyl-7-deazaguanine (PreQ1) at position 34 (anticodon wobble position) in tRNAs with GU(N) anticodons (tRNA-Asp, -Asn, -His and -Tyr). Catalysis occurs through a double-displacement mechanism. The nucleophile active site attacks the C1' of nucleotide 34 to detach the guanine base from the RNA, forming a covalent enzyme-RNA intermediate. The proton acceptor active site deprotonates the incoming PreQ1, allowing a nucleophilic attack on the C1' of the ribose to form the product. After dissociation, two additional enzymatic reactions on the tRNA convert PreQ1 to queuine (Q), resulting in the hypermodified nucleoside queuosine (7-(((4,5-cis-dihydroxy-2-cyclopenten-1-yl)amino)methyl)-7-deazaguanosine).</text>
</comment>
<dbReference type="InterPro" id="IPR004803">
    <property type="entry name" value="TGT"/>
</dbReference>
<proteinExistence type="inferred from homology"/>
<keyword evidence="3 5" id="KW-0819">tRNA processing</keyword>
<dbReference type="GO" id="GO:0008479">
    <property type="term" value="F:tRNA-guanosine(34) queuine transglycosylase activity"/>
    <property type="evidence" value="ECO:0007669"/>
    <property type="project" value="UniProtKB-UniRule"/>
</dbReference>
<feature type="region of interest" description="RNA binding; important for wobble base 34 recognition" evidence="5">
    <location>
        <begin position="274"/>
        <end position="278"/>
    </location>
</feature>
<evidence type="ECO:0000259" key="6">
    <source>
        <dbReference type="Pfam" id="PF01702"/>
    </source>
</evidence>
<dbReference type="Proteomes" id="UP000247807">
    <property type="component" value="Unassembled WGS sequence"/>
</dbReference>
<dbReference type="NCBIfam" id="TIGR00430">
    <property type="entry name" value="Q_tRNA_tgt"/>
    <property type="match status" value="1"/>
</dbReference>
<feature type="active site" description="Nucleophile" evidence="5">
    <location>
        <position position="269"/>
    </location>
</feature>
<name>A0A318R459_PROMR</name>
<feature type="region of interest" description="RNA binding" evidence="5">
    <location>
        <begin position="250"/>
        <end position="256"/>
    </location>
</feature>
<dbReference type="InterPro" id="IPR036511">
    <property type="entry name" value="TGT-like_sf"/>
</dbReference>
<feature type="binding site" evidence="5">
    <location>
        <position position="309"/>
    </location>
    <ligand>
        <name>Zn(2+)</name>
        <dbReference type="ChEBI" id="CHEBI:29105"/>
    </ligand>
</feature>
<feature type="active site" description="Proton acceptor" evidence="5">
    <location>
        <position position="96"/>
    </location>
</feature>
<feature type="binding site" evidence="5">
    <location>
        <position position="150"/>
    </location>
    <ligand>
        <name>substrate</name>
    </ligand>
</feature>
<dbReference type="EMBL" id="QJUE01000002">
    <property type="protein sequence ID" value="PYE02502.1"/>
    <property type="molecule type" value="Genomic_DNA"/>
</dbReference>
<evidence type="ECO:0000256" key="4">
    <source>
        <dbReference type="ARBA" id="ARBA00022785"/>
    </source>
</evidence>
<organism evidence="7 8">
    <name type="scientific">Prochlorococcus marinus XMU1408</name>
    <dbReference type="NCBI Taxonomy" id="2213228"/>
    <lineage>
        <taxon>Bacteria</taxon>
        <taxon>Bacillati</taxon>
        <taxon>Cyanobacteriota</taxon>
        <taxon>Cyanophyceae</taxon>
        <taxon>Synechococcales</taxon>
        <taxon>Prochlorococcaceae</taxon>
        <taxon>Prochlorococcus</taxon>
    </lineage>
</organism>
<comment type="subunit">
    <text evidence="5">Homodimer. Within each dimer, one monomer is responsible for RNA recognition and catalysis, while the other monomer binds to the replacement base PreQ1.</text>
</comment>
<comment type="caution">
    <text evidence="7">The sequence shown here is derived from an EMBL/GenBank/DDBJ whole genome shotgun (WGS) entry which is preliminary data.</text>
</comment>
<dbReference type="OrthoDB" id="9805417at2"/>
<evidence type="ECO:0000313" key="8">
    <source>
        <dbReference type="Proteomes" id="UP000247807"/>
    </source>
</evidence>
<sequence>MKNPFFDFQIKNRCNTTLARVGSFKTPNGVVNTPRFMPVGTLGTVKGVTSEQLKKTGAEMILANTFHLHLQPGEKIVQDAGGLHEFMCWNKPILTDSGGFQVFSLAKLNKIDDEGVSFQSPRDGKHIFLSPEKAIEIQMALGSDVAMAFDQCPPYPASESDVEEACKRTHHWLERCINAHTKNDQAVFGIVQGGCFPHLRKLSAKIVSGFDLPGIAIGGVSVGEPINQMHKIVRETCPLLPHDRPRYLMGIGTLREMAIAVANGVDLFDCVIPTRLGRHGSALVNGETWNLRNSRFKDDYRPLDSSCNCEACTGYTRAYIHHLIRNKELLGLTLLSLHNLTHLIRFTGAMRQAIIEGCFSEDFAPWQSDSKARHTW</sequence>
<feature type="binding site" evidence="5">
    <location>
        <position position="192"/>
    </location>
    <ligand>
        <name>substrate</name>
    </ligand>
</feature>
<dbReference type="SUPFAM" id="SSF51713">
    <property type="entry name" value="tRNA-guanine transglycosylase"/>
    <property type="match status" value="1"/>
</dbReference>
<dbReference type="Gene3D" id="3.20.20.105">
    <property type="entry name" value="Queuine tRNA-ribosyltransferase-like"/>
    <property type="match status" value="1"/>
</dbReference>
<dbReference type="Pfam" id="PF01702">
    <property type="entry name" value="TGT"/>
    <property type="match status" value="1"/>
</dbReference>
<reference evidence="7 8" key="1">
    <citation type="journal article" date="2018" name="Appl. Environ. Microbiol.">
        <title>Genome rearrangement shapes Prochlorococcus ecological adaptation.</title>
        <authorList>
            <person name="Yan W."/>
            <person name="Wei S."/>
            <person name="Wang Q."/>
            <person name="Xiao X."/>
            <person name="Zeng Q."/>
            <person name="Jiao N."/>
            <person name="Zhang R."/>
        </authorList>
    </citation>
    <scope>NUCLEOTIDE SEQUENCE [LARGE SCALE GENOMIC DNA]</scope>
    <source>
        <strain evidence="7 8">XMU1408</strain>
    </source>
</reference>
<comment type="catalytic activity">
    <reaction evidence="5">
        <text>7-aminomethyl-7-carbaguanine + guanosine(34) in tRNA = 7-aminomethyl-7-carbaguanosine(34) in tRNA + guanine</text>
        <dbReference type="Rhea" id="RHEA:24104"/>
        <dbReference type="Rhea" id="RHEA-COMP:10341"/>
        <dbReference type="Rhea" id="RHEA-COMP:10342"/>
        <dbReference type="ChEBI" id="CHEBI:16235"/>
        <dbReference type="ChEBI" id="CHEBI:58703"/>
        <dbReference type="ChEBI" id="CHEBI:74269"/>
        <dbReference type="ChEBI" id="CHEBI:82833"/>
        <dbReference type="EC" id="2.4.2.29"/>
    </reaction>
</comment>
<keyword evidence="5" id="KW-0862">Zinc</keyword>
<comment type="similarity">
    <text evidence="5">Belongs to the queuine tRNA-ribosyltransferase family.</text>
</comment>
<evidence type="ECO:0000256" key="2">
    <source>
        <dbReference type="ARBA" id="ARBA00022679"/>
    </source>
</evidence>
<dbReference type="GO" id="GO:0008616">
    <property type="term" value="P:tRNA queuosine(34) biosynthetic process"/>
    <property type="evidence" value="ECO:0007669"/>
    <property type="project" value="UniProtKB-UniRule"/>
</dbReference>
<keyword evidence="5" id="KW-0479">Metal-binding</keyword>
<evidence type="ECO:0000256" key="3">
    <source>
        <dbReference type="ARBA" id="ARBA00022694"/>
    </source>
</evidence>
<dbReference type="GO" id="GO:0046872">
    <property type="term" value="F:metal ion binding"/>
    <property type="evidence" value="ECO:0007669"/>
    <property type="project" value="UniProtKB-KW"/>
</dbReference>
<keyword evidence="1 5" id="KW-0328">Glycosyltransferase</keyword>
<accession>A0A318R459</accession>
<evidence type="ECO:0000256" key="5">
    <source>
        <dbReference type="HAMAP-Rule" id="MF_00168"/>
    </source>
</evidence>
<feature type="binding site" evidence="5">
    <location>
        <position position="338"/>
    </location>
    <ligand>
        <name>Zn(2+)</name>
        <dbReference type="ChEBI" id="CHEBI:29105"/>
    </ligand>
</feature>
<dbReference type="InterPro" id="IPR002616">
    <property type="entry name" value="tRNA_ribo_trans-like"/>
</dbReference>
<dbReference type="GO" id="GO:0005829">
    <property type="term" value="C:cytosol"/>
    <property type="evidence" value="ECO:0007669"/>
    <property type="project" value="TreeGrafter"/>
</dbReference>
<evidence type="ECO:0000313" key="7">
    <source>
        <dbReference type="EMBL" id="PYE02502.1"/>
    </source>
</evidence>
<evidence type="ECO:0000256" key="1">
    <source>
        <dbReference type="ARBA" id="ARBA00022676"/>
    </source>
</evidence>
<dbReference type="NCBIfam" id="TIGR00449">
    <property type="entry name" value="tgt_general"/>
    <property type="match status" value="1"/>
</dbReference>
<feature type="binding site" evidence="5">
    <location>
        <position position="312"/>
    </location>
    <ligand>
        <name>Zn(2+)</name>
        <dbReference type="ChEBI" id="CHEBI:29105"/>
    </ligand>
</feature>